<keyword evidence="2" id="KW-0472">Membrane</keyword>
<feature type="transmembrane region" description="Helical" evidence="2">
    <location>
        <begin position="32"/>
        <end position="56"/>
    </location>
</feature>
<comment type="caution">
    <text evidence="3">The sequence shown here is derived from an EMBL/GenBank/DDBJ whole genome shotgun (WGS) entry which is preliminary data.</text>
</comment>
<feature type="transmembrane region" description="Helical" evidence="2">
    <location>
        <begin position="68"/>
        <end position="84"/>
    </location>
</feature>
<name>A0A7W9WLE4_9ACTN</name>
<dbReference type="AlphaFoldDB" id="A0A7W9WLE4"/>
<accession>A0A7W9WLE4</accession>
<proteinExistence type="predicted"/>
<feature type="region of interest" description="Disordered" evidence="1">
    <location>
        <begin position="1"/>
        <end position="25"/>
    </location>
</feature>
<evidence type="ECO:0000313" key="3">
    <source>
        <dbReference type="EMBL" id="MBB6081621.1"/>
    </source>
</evidence>
<dbReference type="RefSeq" id="WP_184567540.1">
    <property type="nucleotide sequence ID" value="NZ_BAAARS010000019.1"/>
</dbReference>
<dbReference type="Proteomes" id="UP000591537">
    <property type="component" value="Unassembled WGS sequence"/>
</dbReference>
<feature type="compositionally biased region" description="Basic residues" evidence="1">
    <location>
        <begin position="1"/>
        <end position="15"/>
    </location>
</feature>
<organism evidence="3 4">
    <name type="scientific">Streptomyces paradoxus</name>
    <dbReference type="NCBI Taxonomy" id="66375"/>
    <lineage>
        <taxon>Bacteria</taxon>
        <taxon>Bacillati</taxon>
        <taxon>Actinomycetota</taxon>
        <taxon>Actinomycetes</taxon>
        <taxon>Kitasatosporales</taxon>
        <taxon>Streptomycetaceae</taxon>
        <taxon>Streptomyces</taxon>
    </lineage>
</organism>
<reference evidence="3 4" key="1">
    <citation type="submission" date="2020-08" db="EMBL/GenBank/DDBJ databases">
        <title>Genomic Encyclopedia of Type Strains, Phase IV (KMG-IV): sequencing the most valuable type-strain genomes for metagenomic binning, comparative biology and taxonomic classification.</title>
        <authorList>
            <person name="Goeker M."/>
        </authorList>
    </citation>
    <scope>NUCLEOTIDE SEQUENCE [LARGE SCALE GENOMIC DNA]</scope>
    <source>
        <strain evidence="3 4">DSM 43350</strain>
    </source>
</reference>
<keyword evidence="2" id="KW-1133">Transmembrane helix</keyword>
<keyword evidence="4" id="KW-1185">Reference proteome</keyword>
<keyword evidence="2" id="KW-0812">Transmembrane</keyword>
<evidence type="ECO:0000256" key="1">
    <source>
        <dbReference type="SAM" id="MobiDB-lite"/>
    </source>
</evidence>
<protein>
    <submittedName>
        <fullName evidence="3">Uncharacterized protein</fullName>
    </submittedName>
</protein>
<sequence length="91" mass="10409">MGRSTPRRRRAKRPSGHFDGGKRNGRNERFRYVNRFGTPVAVAFLGVLFTGYVLIFRPPVHVTVSPEAVYAVAGVLSGAAFKLFRRRRYRR</sequence>
<evidence type="ECO:0000256" key="2">
    <source>
        <dbReference type="SAM" id="Phobius"/>
    </source>
</evidence>
<dbReference type="EMBL" id="JACHGV010000020">
    <property type="protein sequence ID" value="MBB6081621.1"/>
    <property type="molecule type" value="Genomic_DNA"/>
</dbReference>
<evidence type="ECO:0000313" key="4">
    <source>
        <dbReference type="Proteomes" id="UP000591537"/>
    </source>
</evidence>
<gene>
    <name evidence="3" type="ORF">HNR57_007572</name>
</gene>